<dbReference type="Proteomes" id="UP000319619">
    <property type="component" value="Unassembled WGS sequence"/>
</dbReference>
<evidence type="ECO:0000313" key="4">
    <source>
        <dbReference type="EMBL" id="TKJ37236.1"/>
    </source>
</evidence>
<accession>A0A532UQM2</accession>
<dbReference type="Gene3D" id="3.75.10.10">
    <property type="entry name" value="L-arginine/glycine Amidinotransferase, Chain A"/>
    <property type="match status" value="1"/>
</dbReference>
<comment type="caution">
    <text evidence="4">The sequence shown here is derived from an EMBL/GenBank/DDBJ whole genome shotgun (WGS) entry which is preliminary data.</text>
</comment>
<dbReference type="PANTHER" id="PTHR31377:SF0">
    <property type="entry name" value="AGMATINE DEIMINASE-RELATED"/>
    <property type="match status" value="1"/>
</dbReference>
<gene>
    <name evidence="4" type="ORF">CEE37_14075</name>
</gene>
<evidence type="ECO:0000259" key="3">
    <source>
        <dbReference type="Pfam" id="PF18962"/>
    </source>
</evidence>
<evidence type="ECO:0000256" key="1">
    <source>
        <dbReference type="ARBA" id="ARBA00022801"/>
    </source>
</evidence>
<sequence>MLQHQDKMAPAINSEPVMKSKIADKGEAMLTETNVIRYLGTVLLTILVSLSITYADDVTNKMELFEKYGHKTYLPTGPTDDPPPQPAKAVAEWEPATGVLICYPLEIPLELVAAMSEVVEVVTFVENEFWMQRAIVDYLSVGVDTSLCMFVFTGDQNLPYTRDFGPWYIFTGDDEQGFINNEYPWPSVNDGDIPIILGDTLGIPVYDTGLLLEGGNYMTDGMGTAITTDYTYLENEPLTPAQIDDIFAEYLGITNHRTVPDPFNYWVPHIDCHAKFLDPGRILVIEPSPVNPIIEENVEYWTTLMSGYGRPYEILRIPGLGYANSLFLNDHVFVALSNSPGDSVALATWQEAMTGYEVTGFTHPGFMFLDALHCRTHEAADRNMLRIVHVPIHDLENTGSGYYLEADIHPYSNEPLIAPPVIMWKTESGSYSPVAMTSAGDDIYYGEIPQQPDDTNIYYYLEAEDGSGRVENHPYIGPGNPHHFYVGPDNEPPVVEFHSPTTLIVPEWPYTFTTYALDNRWISSVTLEHSINGIPQDDVDMPLEEPYAVYYTGTPSSAVQPGDIIELRVKAVDTSVNLNTTYSPYHTITIEGAPAVDVTLTPYNPPIQIPANGGSFDFNIAIANNDPAQQTFDAWIMVQLPNATWYGPVLGPVDLILSSGGTIDRDRTQNVPAGAPAGTYLYAAYIGDYPDIIWTEDQFNFEKLGISDGGLAVNDWLNDGQALEPIAGIKESDKPSDFVLNGAYPNPFNPMTTIHFDLPKASKVTLTVYDISGRLVTELVNGWRDAGEHEVTFDASGMASGIYLVRAHLVNQTTSQKIVLVK</sequence>
<evidence type="ECO:0000256" key="2">
    <source>
        <dbReference type="SAM" id="Phobius"/>
    </source>
</evidence>
<dbReference type="NCBIfam" id="TIGR04183">
    <property type="entry name" value="Por_Secre_tail"/>
    <property type="match status" value="1"/>
</dbReference>
<organism evidence="4 5">
    <name type="scientific">candidate division LCP-89 bacterium B3_LCP</name>
    <dbReference type="NCBI Taxonomy" id="2012998"/>
    <lineage>
        <taxon>Bacteria</taxon>
        <taxon>Pseudomonadati</taxon>
        <taxon>Bacteria division LCP-89</taxon>
    </lineage>
</organism>
<dbReference type="InterPro" id="IPR007466">
    <property type="entry name" value="Peptidyl-Arg-deiminase_porph"/>
</dbReference>
<dbReference type="Pfam" id="PF18962">
    <property type="entry name" value="Por_Secre_tail"/>
    <property type="match status" value="1"/>
</dbReference>
<reference evidence="4 5" key="1">
    <citation type="submission" date="2017-06" db="EMBL/GenBank/DDBJ databases">
        <title>Novel microbial phyla capable of carbon fixation and sulfur reduction in deep-sea sediments.</title>
        <authorList>
            <person name="Huang J."/>
            <person name="Baker B."/>
            <person name="Wang Y."/>
        </authorList>
    </citation>
    <scope>NUCLEOTIDE SEQUENCE [LARGE SCALE GENOMIC DNA]</scope>
    <source>
        <strain evidence="4">B3_LCP</strain>
    </source>
</reference>
<dbReference type="Gene3D" id="2.60.40.4070">
    <property type="match status" value="1"/>
</dbReference>
<dbReference type="Gene3D" id="2.60.40.3880">
    <property type="match status" value="1"/>
</dbReference>
<protein>
    <recommendedName>
        <fullName evidence="3">Secretion system C-terminal sorting domain-containing protein</fullName>
    </recommendedName>
</protein>
<dbReference type="AlphaFoldDB" id="A0A532UQM2"/>
<dbReference type="InterPro" id="IPR026444">
    <property type="entry name" value="Secre_tail"/>
</dbReference>
<dbReference type="PANTHER" id="PTHR31377">
    <property type="entry name" value="AGMATINE DEIMINASE-RELATED"/>
    <property type="match status" value="1"/>
</dbReference>
<keyword evidence="2" id="KW-0812">Transmembrane</keyword>
<proteinExistence type="predicted"/>
<dbReference type="Pfam" id="PF04371">
    <property type="entry name" value="PAD_porph"/>
    <property type="match status" value="1"/>
</dbReference>
<keyword evidence="1" id="KW-0378">Hydrolase</keyword>
<dbReference type="GO" id="GO:0047632">
    <property type="term" value="F:agmatine deiminase activity"/>
    <property type="evidence" value="ECO:0007669"/>
    <property type="project" value="TreeGrafter"/>
</dbReference>
<dbReference type="GO" id="GO:0009446">
    <property type="term" value="P:putrescine biosynthetic process"/>
    <property type="evidence" value="ECO:0007669"/>
    <property type="project" value="InterPro"/>
</dbReference>
<keyword evidence="2" id="KW-0472">Membrane</keyword>
<dbReference type="EMBL" id="NJBN01000013">
    <property type="protein sequence ID" value="TKJ37236.1"/>
    <property type="molecule type" value="Genomic_DNA"/>
</dbReference>
<feature type="domain" description="Secretion system C-terminal sorting" evidence="3">
    <location>
        <begin position="744"/>
        <end position="819"/>
    </location>
</feature>
<dbReference type="GO" id="GO:0004668">
    <property type="term" value="F:protein-arginine deiminase activity"/>
    <property type="evidence" value="ECO:0007669"/>
    <property type="project" value="InterPro"/>
</dbReference>
<name>A0A532UQM2_UNCL8</name>
<dbReference type="SUPFAM" id="SSF55909">
    <property type="entry name" value="Pentein"/>
    <property type="match status" value="1"/>
</dbReference>
<evidence type="ECO:0000313" key="5">
    <source>
        <dbReference type="Proteomes" id="UP000319619"/>
    </source>
</evidence>
<keyword evidence="2" id="KW-1133">Transmembrane helix</keyword>
<feature type="transmembrane region" description="Helical" evidence="2">
    <location>
        <begin position="35"/>
        <end position="55"/>
    </location>
</feature>